<comment type="caution">
    <text evidence="6">The sequence shown here is derived from an EMBL/GenBank/DDBJ whole genome shotgun (WGS) entry which is preliminary data.</text>
</comment>
<feature type="transmembrane region" description="Helical" evidence="4">
    <location>
        <begin position="139"/>
        <end position="165"/>
    </location>
</feature>
<accession>A0A428MIW6</accession>
<feature type="transmembrane region" description="Helical" evidence="4">
    <location>
        <begin position="52"/>
        <end position="70"/>
    </location>
</feature>
<dbReference type="Proteomes" id="UP000269669">
    <property type="component" value="Unassembled WGS sequence"/>
</dbReference>
<keyword evidence="4" id="KW-0472">Membrane</keyword>
<dbReference type="PANTHER" id="PTHR24421">
    <property type="entry name" value="NITRATE/NITRITE SENSOR PROTEIN NARX-RELATED"/>
    <property type="match status" value="1"/>
</dbReference>
<evidence type="ECO:0000256" key="1">
    <source>
        <dbReference type="ARBA" id="ARBA00022679"/>
    </source>
</evidence>
<dbReference type="InterPro" id="IPR011712">
    <property type="entry name" value="Sig_transdc_His_kin_sub3_dim/P"/>
</dbReference>
<reference evidence="6 7" key="1">
    <citation type="submission" date="2018-12" db="EMBL/GenBank/DDBJ databases">
        <title>Sequencing of bacterial isolates from soil warming experiment in Harvard Forest, Massachusetts, USA.</title>
        <authorList>
            <person name="Deangelis K."/>
        </authorList>
    </citation>
    <scope>NUCLEOTIDE SEQUENCE [LARGE SCALE GENOMIC DNA]</scope>
    <source>
        <strain evidence="6 7">EB153</strain>
    </source>
</reference>
<sequence length="383" mass="42222">MPDARYTFGEAMSDKDQLACESPSIGSRSGTGYIWMAYSVFFFVDPIMRRSLRFWLVCVGIYAVFLAVYIGYMRARSTKQRYVLLAAFYVLGMVSLPINSSSTAFFVYSAAFLPFAVASVPTVIAVMVAQCLGVAVQGLVMHVSLIPIAITIFMIIVVGTSNIFVAQQKRSQHRLRVAHDEIERLAALAERERIARDLHDVLGHTLSVIVLKSELAGRLVERDPQRAAQEIGDVEKTARTALKEVREAIGGYRSQGLAAEVEMARNTLQTAGVAMACESPVPKLTSEEETVLCLALREAVTNIVRHAHATQCRMRFATTEDRFHSLQVEDDGPHPIKQEGNGLRGMRERVQSLGGRFSINSEHGTTLLVELPVRTTSTTGVVQ</sequence>
<dbReference type="SUPFAM" id="SSF55874">
    <property type="entry name" value="ATPase domain of HSP90 chaperone/DNA topoisomerase II/histidine kinase"/>
    <property type="match status" value="1"/>
</dbReference>
<evidence type="ECO:0000313" key="7">
    <source>
        <dbReference type="Proteomes" id="UP000269669"/>
    </source>
</evidence>
<keyword evidence="4" id="KW-1133">Transmembrane helix</keyword>
<keyword evidence="2 6" id="KW-0418">Kinase</keyword>
<dbReference type="Pfam" id="PF02518">
    <property type="entry name" value="HATPase_c"/>
    <property type="match status" value="1"/>
</dbReference>
<gene>
    <name evidence="6" type="ORF">EDE15_2312</name>
</gene>
<evidence type="ECO:0000256" key="2">
    <source>
        <dbReference type="ARBA" id="ARBA00022777"/>
    </source>
</evidence>
<dbReference type="Pfam" id="PF07730">
    <property type="entry name" value="HisKA_3"/>
    <property type="match status" value="1"/>
</dbReference>
<dbReference type="InterPro" id="IPR050482">
    <property type="entry name" value="Sensor_HK_TwoCompSys"/>
</dbReference>
<dbReference type="GO" id="GO:0046983">
    <property type="term" value="F:protein dimerization activity"/>
    <property type="evidence" value="ECO:0007669"/>
    <property type="project" value="InterPro"/>
</dbReference>
<dbReference type="CDD" id="cd16917">
    <property type="entry name" value="HATPase_UhpB-NarQ-NarX-like"/>
    <property type="match status" value="1"/>
</dbReference>
<organism evidence="6 7">
    <name type="scientific">Edaphobacter aggregans</name>
    <dbReference type="NCBI Taxonomy" id="570835"/>
    <lineage>
        <taxon>Bacteria</taxon>
        <taxon>Pseudomonadati</taxon>
        <taxon>Acidobacteriota</taxon>
        <taxon>Terriglobia</taxon>
        <taxon>Terriglobales</taxon>
        <taxon>Acidobacteriaceae</taxon>
        <taxon>Edaphobacter</taxon>
    </lineage>
</organism>
<keyword evidence="7" id="KW-1185">Reference proteome</keyword>
<evidence type="ECO:0000256" key="4">
    <source>
        <dbReference type="SAM" id="Phobius"/>
    </source>
</evidence>
<dbReference type="InterPro" id="IPR036890">
    <property type="entry name" value="HATPase_C_sf"/>
</dbReference>
<feature type="transmembrane region" description="Helical" evidence="4">
    <location>
        <begin position="105"/>
        <end position="127"/>
    </location>
</feature>
<dbReference type="Gene3D" id="1.20.5.1930">
    <property type="match status" value="1"/>
</dbReference>
<evidence type="ECO:0000256" key="3">
    <source>
        <dbReference type="ARBA" id="ARBA00023012"/>
    </source>
</evidence>
<evidence type="ECO:0000259" key="5">
    <source>
        <dbReference type="SMART" id="SM00387"/>
    </source>
</evidence>
<dbReference type="InterPro" id="IPR003594">
    <property type="entry name" value="HATPase_dom"/>
</dbReference>
<dbReference type="PANTHER" id="PTHR24421:SF63">
    <property type="entry name" value="SENSOR HISTIDINE KINASE DESK"/>
    <property type="match status" value="1"/>
</dbReference>
<protein>
    <submittedName>
        <fullName evidence="6">Two-component system sensor histidine kinase DesK</fullName>
    </submittedName>
</protein>
<feature type="transmembrane region" description="Helical" evidence="4">
    <location>
        <begin position="82"/>
        <end position="99"/>
    </location>
</feature>
<dbReference type="AlphaFoldDB" id="A0A428MIW6"/>
<name>A0A428MIW6_9BACT</name>
<dbReference type="Gene3D" id="3.30.565.10">
    <property type="entry name" value="Histidine kinase-like ATPase, C-terminal domain"/>
    <property type="match status" value="1"/>
</dbReference>
<keyword evidence="1" id="KW-0808">Transferase</keyword>
<keyword evidence="4" id="KW-0812">Transmembrane</keyword>
<proteinExistence type="predicted"/>
<dbReference type="GO" id="GO:0000155">
    <property type="term" value="F:phosphorelay sensor kinase activity"/>
    <property type="evidence" value="ECO:0007669"/>
    <property type="project" value="InterPro"/>
</dbReference>
<dbReference type="EMBL" id="RSDW01000001">
    <property type="protein sequence ID" value="RSL16787.1"/>
    <property type="molecule type" value="Genomic_DNA"/>
</dbReference>
<dbReference type="SMART" id="SM00387">
    <property type="entry name" value="HATPase_c"/>
    <property type="match status" value="1"/>
</dbReference>
<feature type="domain" description="Histidine kinase/HSP90-like ATPase" evidence="5">
    <location>
        <begin position="287"/>
        <end position="375"/>
    </location>
</feature>
<keyword evidence="3" id="KW-0902">Two-component regulatory system</keyword>
<dbReference type="GO" id="GO:0016020">
    <property type="term" value="C:membrane"/>
    <property type="evidence" value="ECO:0007669"/>
    <property type="project" value="InterPro"/>
</dbReference>
<evidence type="ECO:0000313" key="6">
    <source>
        <dbReference type="EMBL" id="RSL16787.1"/>
    </source>
</evidence>